<dbReference type="PROSITE" id="PS50943">
    <property type="entry name" value="HTH_CROC1"/>
    <property type="match status" value="1"/>
</dbReference>
<name>A0A4V1LD14_CLOTA</name>
<dbReference type="Gene3D" id="1.10.260.40">
    <property type="entry name" value="lambda repressor-like DNA-binding domains"/>
    <property type="match status" value="1"/>
</dbReference>
<sequence length="180" mass="21148">MDKFKLGKNIKNLRKAKGLTQKKLSEELGLSLQSIIKYESGEREPNFETLNKMANIFNVELSILLLDKEESTSTENKIKNECSSIQKKMEDEISNAVKSWLDGSSEEFELEQKKLYEKYFFSLLRWKLKNISTPEEFFTFMFSCCTLDNFPYLSSKDINDLITTFSQLYKMKIYENYIGK</sequence>
<dbReference type="PANTHER" id="PTHR46558:SF11">
    <property type="entry name" value="HTH-TYPE TRANSCRIPTIONAL REGULATOR XRE"/>
    <property type="match status" value="1"/>
</dbReference>
<evidence type="ECO:0000256" key="1">
    <source>
        <dbReference type="ARBA" id="ARBA00023125"/>
    </source>
</evidence>
<organism evidence="4 7">
    <name type="scientific">Clostridium tetani</name>
    <dbReference type="NCBI Taxonomy" id="1513"/>
    <lineage>
        <taxon>Bacteria</taxon>
        <taxon>Bacillati</taxon>
        <taxon>Bacillota</taxon>
        <taxon>Clostridia</taxon>
        <taxon>Eubacteriales</taxon>
        <taxon>Clostridiaceae</taxon>
        <taxon>Clostridium</taxon>
    </lineage>
</organism>
<dbReference type="SUPFAM" id="SSF47413">
    <property type="entry name" value="lambda repressor-like DNA-binding domains"/>
    <property type="match status" value="1"/>
</dbReference>
<dbReference type="SMART" id="SM00530">
    <property type="entry name" value="HTH_XRE"/>
    <property type="match status" value="1"/>
</dbReference>
<dbReference type="PANTHER" id="PTHR46558">
    <property type="entry name" value="TRACRIPTIONAL REGULATORY PROTEIN-RELATED-RELATED"/>
    <property type="match status" value="1"/>
</dbReference>
<evidence type="ECO:0000313" key="5">
    <source>
        <dbReference type="EMBL" id="RXI52319.1"/>
    </source>
</evidence>
<evidence type="ECO:0000313" key="7">
    <source>
        <dbReference type="Proteomes" id="UP000290921"/>
    </source>
</evidence>
<reference evidence="3 8" key="2">
    <citation type="submission" date="2022-09" db="EMBL/GenBank/DDBJ databases">
        <title>complete genome sequences of Clostridium tetani str. KHSU-234311-028 isolated from soil.</title>
        <authorList>
            <person name="Sekizuka T."/>
            <person name="Shitada C."/>
            <person name="Takahashi M."/>
            <person name="Kuroda M."/>
        </authorList>
    </citation>
    <scope>NUCLEOTIDE SEQUENCE [LARGE SCALE GENOMIC DNA]</scope>
    <source>
        <strain evidence="3 8">KHSU-234311-028</strain>
    </source>
</reference>
<dbReference type="InterPro" id="IPR001387">
    <property type="entry name" value="Cro/C1-type_HTH"/>
</dbReference>
<dbReference type="RefSeq" id="WP_023438374.1">
    <property type="nucleotide sequence ID" value="NZ_AP026804.1"/>
</dbReference>
<dbReference type="CDD" id="cd00093">
    <property type="entry name" value="HTH_XRE"/>
    <property type="match status" value="1"/>
</dbReference>
<evidence type="ECO:0000313" key="3">
    <source>
        <dbReference type="EMBL" id="BDR81157.1"/>
    </source>
</evidence>
<dbReference type="Proteomes" id="UP001321763">
    <property type="component" value="Chromosome"/>
</dbReference>
<dbReference type="EMBL" id="AP026818">
    <property type="protein sequence ID" value="BDR81157.1"/>
    <property type="molecule type" value="Genomic_DNA"/>
</dbReference>
<gene>
    <name evidence="4" type="ORF">DP130_04465</name>
    <name evidence="5" type="ORF">DP131_12330</name>
    <name evidence="3" type="ORF">K234311028_14030</name>
</gene>
<dbReference type="InterPro" id="IPR010982">
    <property type="entry name" value="Lambda_DNA-bd_dom_sf"/>
</dbReference>
<dbReference type="GO" id="GO:0003677">
    <property type="term" value="F:DNA binding"/>
    <property type="evidence" value="ECO:0007669"/>
    <property type="project" value="UniProtKB-KW"/>
</dbReference>
<evidence type="ECO:0000313" key="8">
    <source>
        <dbReference type="Proteomes" id="UP001321763"/>
    </source>
</evidence>
<protein>
    <submittedName>
        <fullName evidence="4">XRE family transcriptional regulator</fullName>
    </submittedName>
</protein>
<feature type="domain" description="HTH cro/C1-type" evidence="2">
    <location>
        <begin position="10"/>
        <end position="64"/>
    </location>
</feature>
<dbReference type="AlphaFoldDB" id="A0A4V1LD14"/>
<dbReference type="EMBL" id="QMAP01000004">
    <property type="protein sequence ID" value="RXI49314.1"/>
    <property type="molecule type" value="Genomic_DNA"/>
</dbReference>
<evidence type="ECO:0000313" key="6">
    <source>
        <dbReference type="Proteomes" id="UP000290273"/>
    </source>
</evidence>
<accession>A0A4V1LD14</accession>
<keyword evidence="1" id="KW-0238">DNA-binding</keyword>
<evidence type="ECO:0000313" key="4">
    <source>
        <dbReference type="EMBL" id="RXI49314.1"/>
    </source>
</evidence>
<dbReference type="Proteomes" id="UP000290921">
    <property type="component" value="Unassembled WGS sequence"/>
</dbReference>
<evidence type="ECO:0000259" key="2">
    <source>
        <dbReference type="PROSITE" id="PS50943"/>
    </source>
</evidence>
<proteinExistence type="predicted"/>
<dbReference type="EMBL" id="QMAU01000050">
    <property type="protein sequence ID" value="RXI52319.1"/>
    <property type="molecule type" value="Genomic_DNA"/>
</dbReference>
<dbReference type="Pfam" id="PF01381">
    <property type="entry name" value="HTH_3"/>
    <property type="match status" value="1"/>
</dbReference>
<dbReference type="Proteomes" id="UP000290273">
    <property type="component" value="Unassembled WGS sequence"/>
</dbReference>
<reference evidence="6 7" key="1">
    <citation type="submission" date="2018-06" db="EMBL/GenBank/DDBJ databases">
        <title>Genome conservation of Clostridium tetani.</title>
        <authorList>
            <person name="Bruggemann H."/>
            <person name="Popoff M.R."/>
        </authorList>
    </citation>
    <scope>NUCLEOTIDE SEQUENCE [LARGE SCALE GENOMIC DNA]</scope>
    <source>
        <strain evidence="4 7">2017.061</strain>
        <strain evidence="5 6">63.05</strain>
    </source>
</reference>